<feature type="transmembrane region" description="Helical" evidence="6">
    <location>
        <begin position="269"/>
        <end position="293"/>
    </location>
</feature>
<dbReference type="NCBIfam" id="TIGR02872">
    <property type="entry name" value="spore_ytvI"/>
    <property type="match status" value="1"/>
</dbReference>
<dbReference type="GO" id="GO:0016020">
    <property type="term" value="C:membrane"/>
    <property type="evidence" value="ECO:0007669"/>
    <property type="project" value="UniProtKB-SubCell"/>
</dbReference>
<comment type="subcellular location">
    <subcellularLocation>
        <location evidence="1">Membrane</location>
        <topology evidence="1">Multi-pass membrane protein</topology>
    </subcellularLocation>
</comment>
<evidence type="ECO:0000256" key="3">
    <source>
        <dbReference type="ARBA" id="ARBA00022692"/>
    </source>
</evidence>
<feature type="transmembrane region" description="Helical" evidence="6">
    <location>
        <begin position="60"/>
        <end position="79"/>
    </location>
</feature>
<dbReference type="EMBL" id="VLKZ01000001">
    <property type="protein sequence ID" value="TWI59684.1"/>
    <property type="molecule type" value="Genomic_DNA"/>
</dbReference>
<accession>A0A562QSH0</accession>
<dbReference type="GO" id="GO:0055085">
    <property type="term" value="P:transmembrane transport"/>
    <property type="evidence" value="ECO:0007669"/>
    <property type="project" value="TreeGrafter"/>
</dbReference>
<evidence type="ECO:0000256" key="1">
    <source>
        <dbReference type="ARBA" id="ARBA00004141"/>
    </source>
</evidence>
<organism evidence="7 8">
    <name type="scientific">Halalkalibacter nanhaiisediminis</name>
    <dbReference type="NCBI Taxonomy" id="688079"/>
    <lineage>
        <taxon>Bacteria</taxon>
        <taxon>Bacillati</taxon>
        <taxon>Bacillota</taxon>
        <taxon>Bacilli</taxon>
        <taxon>Bacillales</taxon>
        <taxon>Bacillaceae</taxon>
        <taxon>Halalkalibacter</taxon>
    </lineage>
</organism>
<evidence type="ECO:0000256" key="6">
    <source>
        <dbReference type="SAM" id="Phobius"/>
    </source>
</evidence>
<dbReference type="OrthoDB" id="9774361at2"/>
<feature type="transmembrane region" description="Helical" evidence="6">
    <location>
        <begin position="160"/>
        <end position="179"/>
    </location>
</feature>
<evidence type="ECO:0000313" key="7">
    <source>
        <dbReference type="EMBL" id="TWI59684.1"/>
    </source>
</evidence>
<dbReference type="RefSeq" id="WP_144448523.1">
    <property type="nucleotide sequence ID" value="NZ_VLKZ01000001.1"/>
</dbReference>
<keyword evidence="8" id="KW-1185">Reference proteome</keyword>
<comment type="similarity">
    <text evidence="2">Belongs to the autoinducer-2 exporter (AI-2E) (TC 2.A.86) family.</text>
</comment>
<evidence type="ECO:0000256" key="2">
    <source>
        <dbReference type="ARBA" id="ARBA00009773"/>
    </source>
</evidence>
<dbReference type="InterPro" id="IPR014227">
    <property type="entry name" value="YtvI-like"/>
</dbReference>
<comment type="caution">
    <text evidence="7">The sequence shown here is derived from an EMBL/GenBank/DDBJ whole genome shotgun (WGS) entry which is preliminary data.</text>
</comment>
<proteinExistence type="inferred from homology"/>
<keyword evidence="4 6" id="KW-1133">Transmembrane helix</keyword>
<sequence>MSKHTVLRKGMIALAFLVIGIILYIYSALFMPILLALFTALMFEPFVKLLQKYMKTEKRLGAVIIVFTSFVIVTGYTIYVTMTTLINQFVNFIYQLPHYVIEIQLFVNQFIDDFNVLISDIPQKHLLVQELENQSQMLTDQASDAAQNVIPILASWIQSIPDLIVVTLIFLITLFLISLDLPRLTKMFYGFFKEETAVKIQYVTKRLGKVFLGYWKAQFFLSILILVLSYIGLLFIVPEHALLMSVVIWVVDIIPLYVGPALVLVPWAIYVFIVGEAAIGLWLLVLAAVLLIIRRILEPKVMGDQMGLSALATVLSMYFGLYFLGIMGLILGPFVIIAFKSAMEAELFKFSFKI</sequence>
<name>A0A562QSH0_9BACI</name>
<evidence type="ECO:0000256" key="5">
    <source>
        <dbReference type="ARBA" id="ARBA00023136"/>
    </source>
</evidence>
<evidence type="ECO:0000256" key="4">
    <source>
        <dbReference type="ARBA" id="ARBA00022989"/>
    </source>
</evidence>
<evidence type="ECO:0000313" key="8">
    <source>
        <dbReference type="Proteomes" id="UP000315711"/>
    </source>
</evidence>
<dbReference type="PANTHER" id="PTHR21716">
    <property type="entry name" value="TRANSMEMBRANE PROTEIN"/>
    <property type="match status" value="1"/>
</dbReference>
<gene>
    <name evidence="7" type="ORF">IQ10_00104</name>
</gene>
<dbReference type="Proteomes" id="UP000315711">
    <property type="component" value="Unassembled WGS sequence"/>
</dbReference>
<protein>
    <submittedName>
        <fullName evidence="7">Sporulation integral membrane protein YtvI</fullName>
    </submittedName>
</protein>
<feature type="transmembrane region" description="Helical" evidence="6">
    <location>
        <begin position="12"/>
        <end position="40"/>
    </location>
</feature>
<dbReference type="InterPro" id="IPR002549">
    <property type="entry name" value="AI-2E-like"/>
</dbReference>
<keyword evidence="3 6" id="KW-0812">Transmembrane</keyword>
<reference evidence="7 8" key="1">
    <citation type="journal article" date="2015" name="Stand. Genomic Sci.">
        <title>Genomic Encyclopedia of Bacterial and Archaeal Type Strains, Phase III: the genomes of soil and plant-associated and newly described type strains.</title>
        <authorList>
            <person name="Whitman W.B."/>
            <person name="Woyke T."/>
            <person name="Klenk H.P."/>
            <person name="Zhou Y."/>
            <person name="Lilburn T.G."/>
            <person name="Beck B.J."/>
            <person name="De Vos P."/>
            <person name="Vandamme P."/>
            <person name="Eisen J.A."/>
            <person name="Garrity G."/>
            <person name="Hugenholtz P."/>
            <person name="Kyrpides N.C."/>
        </authorList>
    </citation>
    <scope>NUCLEOTIDE SEQUENCE [LARGE SCALE GENOMIC DNA]</scope>
    <source>
        <strain evidence="7 8">CGMCC 1.10116</strain>
    </source>
</reference>
<dbReference type="PANTHER" id="PTHR21716:SF68">
    <property type="entry name" value="TRANSPORT PROTEIN YTVI-RELATED"/>
    <property type="match status" value="1"/>
</dbReference>
<feature type="transmembrane region" description="Helical" evidence="6">
    <location>
        <begin position="314"/>
        <end position="339"/>
    </location>
</feature>
<keyword evidence="5 6" id="KW-0472">Membrane</keyword>
<feature type="transmembrane region" description="Helical" evidence="6">
    <location>
        <begin position="217"/>
        <end position="237"/>
    </location>
</feature>
<dbReference type="Pfam" id="PF01594">
    <property type="entry name" value="AI-2E_transport"/>
    <property type="match status" value="1"/>
</dbReference>
<dbReference type="AlphaFoldDB" id="A0A562QSH0"/>